<dbReference type="VEuPathDB" id="FungiDB:FUN_018713"/>
<evidence type="ECO:0000313" key="2">
    <source>
        <dbReference type="Proteomes" id="UP000233469"/>
    </source>
</evidence>
<organism evidence="1 2">
    <name type="scientific">Rhizophagus irregularis</name>
    <dbReference type="NCBI Taxonomy" id="588596"/>
    <lineage>
        <taxon>Eukaryota</taxon>
        <taxon>Fungi</taxon>
        <taxon>Fungi incertae sedis</taxon>
        <taxon>Mucoromycota</taxon>
        <taxon>Glomeromycotina</taxon>
        <taxon>Glomeromycetes</taxon>
        <taxon>Glomerales</taxon>
        <taxon>Glomeraceae</taxon>
        <taxon>Rhizophagus</taxon>
    </lineage>
</organism>
<protein>
    <submittedName>
        <fullName evidence="1">Uncharacterized protein</fullName>
    </submittedName>
</protein>
<evidence type="ECO:0000313" key="1">
    <source>
        <dbReference type="EMBL" id="PKK65966.1"/>
    </source>
</evidence>
<comment type="caution">
    <text evidence="1">The sequence shown here is derived from an EMBL/GenBank/DDBJ whole genome shotgun (WGS) entry which is preliminary data.</text>
</comment>
<sequence>MFAILNLETNELTLTEPNERLDNNFSQTDEFGIYIIDDSKNNAIEMKVGGSFKDWDMIQYARSKLCGDMAKTFVVDFYHMRNSYNTQDHHEFWARYSIVKVFTAGVELIQRVKSINGVLRKQLDRNTLLKELGKMIEQELENE</sequence>
<accession>A0A2N1MWG3</accession>
<reference evidence="1 2" key="2">
    <citation type="submission" date="2017-10" db="EMBL/GenBank/DDBJ databases">
        <title>Extensive intraspecific genome diversity in a model arbuscular mycorrhizal fungus.</title>
        <authorList>
            <person name="Chen E.C.H."/>
            <person name="Morin E."/>
            <person name="Baudet D."/>
            <person name="Noel J."/>
            <person name="Ndikumana S."/>
            <person name="Charron P."/>
            <person name="St-Onge C."/>
            <person name="Giorgi J."/>
            <person name="Grigoriev I.V."/>
            <person name="Roux C."/>
            <person name="Martin F.M."/>
            <person name="Corradi N."/>
        </authorList>
    </citation>
    <scope>NUCLEOTIDE SEQUENCE [LARGE SCALE GENOMIC DNA]</scope>
    <source>
        <strain evidence="1 2">C2</strain>
    </source>
</reference>
<proteinExistence type="predicted"/>
<dbReference type="EMBL" id="LLXL01001166">
    <property type="protein sequence ID" value="PKK65966.1"/>
    <property type="molecule type" value="Genomic_DNA"/>
</dbReference>
<dbReference type="AlphaFoldDB" id="A0A2N1MWG3"/>
<dbReference type="Proteomes" id="UP000233469">
    <property type="component" value="Unassembled WGS sequence"/>
</dbReference>
<name>A0A2N1MWG3_9GLOM</name>
<dbReference type="VEuPathDB" id="FungiDB:RhiirA1_463004"/>
<gene>
    <name evidence="1" type="ORF">RhiirC2_785397</name>
</gene>
<reference evidence="1 2" key="1">
    <citation type="submission" date="2016-04" db="EMBL/GenBank/DDBJ databases">
        <title>Genome analyses suggest a sexual origin of heterokaryosis in a supposedly ancient asexual fungus.</title>
        <authorList>
            <person name="Ropars J."/>
            <person name="Sedzielewska K."/>
            <person name="Noel J."/>
            <person name="Charron P."/>
            <person name="Farinelli L."/>
            <person name="Marton T."/>
            <person name="Kruger M."/>
            <person name="Pelin A."/>
            <person name="Brachmann A."/>
            <person name="Corradi N."/>
        </authorList>
    </citation>
    <scope>NUCLEOTIDE SEQUENCE [LARGE SCALE GENOMIC DNA]</scope>
    <source>
        <strain evidence="1 2">C2</strain>
    </source>
</reference>